<dbReference type="CDD" id="cd04923">
    <property type="entry name" value="ACT_AK-LysC-DapG-like_2"/>
    <property type="match status" value="1"/>
</dbReference>
<dbReference type="NCBIfam" id="TIGR00656">
    <property type="entry name" value="asp_kin_monofn"/>
    <property type="match status" value="1"/>
</dbReference>
<dbReference type="EC" id="2.7.2.4" evidence="14"/>
<keyword evidence="8 14" id="KW-0418">Kinase</keyword>
<dbReference type="NCBIfam" id="TIGR00657">
    <property type="entry name" value="asp_kinases"/>
    <property type="match status" value="1"/>
</dbReference>
<keyword evidence="5 15" id="KW-0028">Amino-acid biosynthesis</keyword>
<dbReference type="NCBIfam" id="NF005154">
    <property type="entry name" value="PRK06635.1-2"/>
    <property type="match status" value="1"/>
</dbReference>
<evidence type="ECO:0000256" key="4">
    <source>
        <dbReference type="ARBA" id="ARBA00010122"/>
    </source>
</evidence>
<accession>A0AB38Z9T1</accession>
<feature type="binding site" evidence="13">
    <location>
        <position position="179"/>
    </location>
    <ligand>
        <name>ATP</name>
        <dbReference type="ChEBI" id="CHEBI:30616"/>
    </ligand>
</feature>
<dbReference type="RefSeq" id="WP_324664932.1">
    <property type="nucleotide sequence ID" value="NZ_CP141531.1"/>
</dbReference>
<dbReference type="GO" id="GO:0004072">
    <property type="term" value="F:aspartate kinase activity"/>
    <property type="evidence" value="ECO:0007669"/>
    <property type="project" value="UniProtKB-EC"/>
</dbReference>
<dbReference type="GO" id="GO:0019877">
    <property type="term" value="P:diaminopimelate biosynthetic process"/>
    <property type="evidence" value="ECO:0007669"/>
    <property type="project" value="UniProtKB-KW"/>
</dbReference>
<evidence type="ECO:0000256" key="11">
    <source>
        <dbReference type="ARBA" id="ARBA00023154"/>
    </source>
</evidence>
<comment type="similarity">
    <text evidence="4 14">Belongs to the aspartokinase family.</text>
</comment>
<comment type="pathway">
    <text evidence="1 15">Amino-acid biosynthesis; L-lysine biosynthesis via DAP pathway; (S)-tetrahydrodipicolinate from L-aspartate: step 1/4.</text>
</comment>
<dbReference type="InterPro" id="IPR002912">
    <property type="entry name" value="ACT_dom"/>
</dbReference>
<evidence type="ECO:0000313" key="18">
    <source>
        <dbReference type="Proteomes" id="UP001327986"/>
    </source>
</evidence>
<reference evidence="17" key="1">
    <citation type="submission" date="2023-12" db="EMBL/GenBank/DDBJ databases">
        <title>Isolation of organohalide respiring bacteria Dehalococcoides mccartyi strain GPTCE1 in groundwater collected near a chemical plant in Suzhou, China.</title>
        <authorList>
            <person name="Liu G."/>
        </authorList>
    </citation>
    <scope>NUCLEOTIDE SEQUENCE</scope>
    <source>
        <strain evidence="17">GPTCE1</strain>
    </source>
</reference>
<feature type="binding site" evidence="13">
    <location>
        <begin position="173"/>
        <end position="174"/>
    </location>
    <ligand>
        <name>ATP</name>
        <dbReference type="ChEBI" id="CHEBI:30616"/>
    </ligand>
</feature>
<evidence type="ECO:0000256" key="14">
    <source>
        <dbReference type="RuleBase" id="RU003448"/>
    </source>
</evidence>
<evidence type="ECO:0000256" key="3">
    <source>
        <dbReference type="ARBA" id="ARBA00005139"/>
    </source>
</evidence>
<dbReference type="InterPro" id="IPR036393">
    <property type="entry name" value="AceGlu_kinase-like_sf"/>
</dbReference>
<dbReference type="AlphaFoldDB" id="A0AB38Z9T1"/>
<dbReference type="GO" id="GO:0005524">
    <property type="term" value="F:ATP binding"/>
    <property type="evidence" value="ECO:0007669"/>
    <property type="project" value="UniProtKB-KW"/>
</dbReference>
<comment type="pathway">
    <text evidence="2 15">Amino-acid biosynthesis; L-methionine biosynthesis via de novo pathway; L-homoserine from L-aspartate: step 1/3.</text>
</comment>
<keyword evidence="6 14" id="KW-0808">Transferase</keyword>
<dbReference type="CDD" id="cd04913">
    <property type="entry name" value="ACT_AKii-LysC-BS-like_1"/>
    <property type="match status" value="1"/>
</dbReference>
<keyword evidence="10" id="KW-0220">Diaminopimelate biosynthesis</keyword>
<dbReference type="PANTHER" id="PTHR21499">
    <property type="entry name" value="ASPARTATE KINASE"/>
    <property type="match status" value="1"/>
</dbReference>
<dbReference type="Pfam" id="PF01842">
    <property type="entry name" value="ACT"/>
    <property type="match status" value="1"/>
</dbReference>
<evidence type="ECO:0000256" key="9">
    <source>
        <dbReference type="ARBA" id="ARBA00022840"/>
    </source>
</evidence>
<dbReference type="GO" id="GO:0005829">
    <property type="term" value="C:cytosol"/>
    <property type="evidence" value="ECO:0007669"/>
    <property type="project" value="TreeGrafter"/>
</dbReference>
<dbReference type="PROSITE" id="PS51671">
    <property type="entry name" value="ACT"/>
    <property type="match status" value="1"/>
</dbReference>
<dbReference type="FunFam" id="3.30.2130.10:FF:000002">
    <property type="entry name" value="Aspartokinase"/>
    <property type="match status" value="1"/>
</dbReference>
<feature type="binding site" evidence="13">
    <location>
        <position position="74"/>
    </location>
    <ligand>
        <name>substrate</name>
    </ligand>
</feature>
<feature type="binding site" evidence="13">
    <location>
        <position position="184"/>
    </location>
    <ligand>
        <name>ATP</name>
        <dbReference type="ChEBI" id="CHEBI:30616"/>
    </ligand>
</feature>
<dbReference type="Proteomes" id="UP001327986">
    <property type="component" value="Chromosome"/>
</dbReference>
<dbReference type="FunFam" id="3.40.1160.10:FF:000002">
    <property type="entry name" value="Aspartokinase"/>
    <property type="match status" value="1"/>
</dbReference>
<keyword evidence="7 13" id="KW-0547">Nucleotide-binding</keyword>
<dbReference type="NCBIfam" id="NF005155">
    <property type="entry name" value="PRK06635.1-4"/>
    <property type="match status" value="1"/>
</dbReference>
<dbReference type="SUPFAM" id="SSF55021">
    <property type="entry name" value="ACT-like"/>
    <property type="match status" value="2"/>
</dbReference>
<evidence type="ECO:0000259" key="16">
    <source>
        <dbReference type="PROSITE" id="PS51671"/>
    </source>
</evidence>
<organism evidence="17 18">
    <name type="scientific">Dehalococcoides mccartyi</name>
    <dbReference type="NCBI Taxonomy" id="61435"/>
    <lineage>
        <taxon>Bacteria</taxon>
        <taxon>Bacillati</taxon>
        <taxon>Chloroflexota</taxon>
        <taxon>Dehalococcoidia</taxon>
        <taxon>Dehalococcoidales</taxon>
        <taxon>Dehalococcoidaceae</taxon>
        <taxon>Dehalococcoides</taxon>
    </lineage>
</organism>
<dbReference type="InterPro" id="IPR054352">
    <property type="entry name" value="ACT_Aspartokinase"/>
</dbReference>
<dbReference type="EMBL" id="CP141531">
    <property type="protein sequence ID" value="WRO07313.1"/>
    <property type="molecule type" value="Genomic_DNA"/>
</dbReference>
<comment type="pathway">
    <text evidence="3 15">Amino-acid biosynthesis; L-threonine biosynthesis; L-threonine from L-aspartate: step 1/5.</text>
</comment>
<dbReference type="GO" id="GO:0009089">
    <property type="term" value="P:lysine biosynthetic process via diaminopimelate"/>
    <property type="evidence" value="ECO:0007669"/>
    <property type="project" value="InterPro"/>
</dbReference>
<evidence type="ECO:0000256" key="15">
    <source>
        <dbReference type="RuleBase" id="RU004249"/>
    </source>
</evidence>
<evidence type="ECO:0000256" key="6">
    <source>
        <dbReference type="ARBA" id="ARBA00022679"/>
    </source>
</evidence>
<evidence type="ECO:0000256" key="1">
    <source>
        <dbReference type="ARBA" id="ARBA00004766"/>
    </source>
</evidence>
<dbReference type="CDD" id="cd04261">
    <property type="entry name" value="AAK_AKii-LysC-BS"/>
    <property type="match status" value="1"/>
</dbReference>
<dbReference type="InterPro" id="IPR001341">
    <property type="entry name" value="Asp_kinase"/>
</dbReference>
<sequence>MAVVVHKYGGTSVGDAERIKHVAKRIIAARQKGSDVVAVVSAMGDTTDDLIALAHKLNDCPEPREMDVLLSTGEIVSSTLLAMALKNMGQDAISLSGQQAGIRTDSAHSKARITGIDPKRIHDELAKGRVVIVAGFQGVSDCQDVTTLGRGGSDTTAVALAASLGASICERYTDVDGVYTADPRLISDARRLAEISYEEMLELSSYGAKIMHPRAVEIGQVYNIPILVASSFNENPGTLIHGGENMEIRNRVSGIAHDFEVAKITILGVPDKPGIAAGLFAPLAKAGVSVDTIVQNSSQDHITDLTFTVTKSDLGKALEVIGPIAKDIQAREVLSDSKIGKVSIIGTGMLNAPGYAARMFKALSDAGINILLISTSEIRITCIIEEDKVKDAVKAIHKAFEMEKD</sequence>
<keyword evidence="9 13" id="KW-0067">ATP-binding</keyword>
<dbReference type="PROSITE" id="PS00324">
    <property type="entry name" value="ASPARTOKINASE"/>
    <property type="match status" value="1"/>
</dbReference>
<dbReference type="InterPro" id="IPR005260">
    <property type="entry name" value="Asp_kin_monofn"/>
</dbReference>
<dbReference type="Pfam" id="PF00696">
    <property type="entry name" value="AA_kinase"/>
    <property type="match status" value="1"/>
</dbReference>
<feature type="binding site" evidence="13">
    <location>
        <begin position="7"/>
        <end position="10"/>
    </location>
    <ligand>
        <name>ATP</name>
        <dbReference type="ChEBI" id="CHEBI:30616"/>
    </ligand>
</feature>
<gene>
    <name evidence="17" type="ORF">VLL09_07990</name>
</gene>
<dbReference type="Gene3D" id="3.40.1160.10">
    <property type="entry name" value="Acetylglutamate kinase-like"/>
    <property type="match status" value="1"/>
</dbReference>
<dbReference type="InterPro" id="IPR001048">
    <property type="entry name" value="Asp/Glu/Uridylate_kinase"/>
</dbReference>
<dbReference type="InterPro" id="IPR041740">
    <property type="entry name" value="AKii-LysC-BS"/>
</dbReference>
<comment type="catalytic activity">
    <reaction evidence="12 14">
        <text>L-aspartate + ATP = 4-phospho-L-aspartate + ADP</text>
        <dbReference type="Rhea" id="RHEA:23776"/>
        <dbReference type="ChEBI" id="CHEBI:29991"/>
        <dbReference type="ChEBI" id="CHEBI:30616"/>
        <dbReference type="ChEBI" id="CHEBI:57535"/>
        <dbReference type="ChEBI" id="CHEBI:456216"/>
        <dbReference type="EC" id="2.7.2.4"/>
    </reaction>
</comment>
<evidence type="ECO:0000256" key="2">
    <source>
        <dbReference type="ARBA" id="ARBA00004986"/>
    </source>
</evidence>
<feature type="domain" description="ACT" evidence="16">
    <location>
        <begin position="264"/>
        <end position="344"/>
    </location>
</feature>
<dbReference type="Gene3D" id="3.30.2130.10">
    <property type="entry name" value="VC0802-like"/>
    <property type="match status" value="1"/>
</dbReference>
<dbReference type="InterPro" id="IPR018042">
    <property type="entry name" value="Aspartate_kinase_CS"/>
</dbReference>
<dbReference type="PANTHER" id="PTHR21499:SF3">
    <property type="entry name" value="ASPARTOKINASE"/>
    <property type="match status" value="1"/>
</dbReference>
<feature type="binding site" evidence="13">
    <location>
        <position position="47"/>
    </location>
    <ligand>
        <name>substrate</name>
    </ligand>
</feature>
<dbReference type="PIRSF" id="PIRSF000726">
    <property type="entry name" value="Asp_kin"/>
    <property type="match status" value="1"/>
</dbReference>
<evidence type="ECO:0000256" key="5">
    <source>
        <dbReference type="ARBA" id="ARBA00022605"/>
    </source>
</evidence>
<evidence type="ECO:0000256" key="13">
    <source>
        <dbReference type="PIRSR" id="PIRSR000726-1"/>
    </source>
</evidence>
<evidence type="ECO:0000256" key="12">
    <source>
        <dbReference type="ARBA" id="ARBA00047872"/>
    </source>
</evidence>
<evidence type="ECO:0000313" key="17">
    <source>
        <dbReference type="EMBL" id="WRO07313.1"/>
    </source>
</evidence>
<dbReference type="Pfam" id="PF22468">
    <property type="entry name" value="ACT_9"/>
    <property type="match status" value="1"/>
</dbReference>
<evidence type="ECO:0000256" key="10">
    <source>
        <dbReference type="ARBA" id="ARBA00022915"/>
    </source>
</evidence>
<evidence type="ECO:0000256" key="7">
    <source>
        <dbReference type="ARBA" id="ARBA00022741"/>
    </source>
</evidence>
<dbReference type="GO" id="GO:0009090">
    <property type="term" value="P:homoserine biosynthetic process"/>
    <property type="evidence" value="ECO:0007669"/>
    <property type="project" value="TreeGrafter"/>
</dbReference>
<proteinExistence type="inferred from homology"/>
<evidence type="ECO:0000256" key="8">
    <source>
        <dbReference type="ARBA" id="ARBA00022777"/>
    </source>
</evidence>
<name>A0AB38Z9T1_9CHLR</name>
<protein>
    <recommendedName>
        <fullName evidence="14">Aspartokinase</fullName>
        <ecNumber evidence="14">2.7.2.4</ecNumber>
    </recommendedName>
</protein>
<dbReference type="InterPro" id="IPR045865">
    <property type="entry name" value="ACT-like_dom_sf"/>
</dbReference>
<dbReference type="SUPFAM" id="SSF53633">
    <property type="entry name" value="Carbamate kinase-like"/>
    <property type="match status" value="1"/>
</dbReference>
<keyword evidence="11" id="KW-0457">Lysine biosynthesis</keyword>